<keyword evidence="4 8" id="KW-0812">Transmembrane</keyword>
<dbReference type="InterPro" id="IPR050366">
    <property type="entry name" value="BP-dependent_transpt_permease"/>
</dbReference>
<gene>
    <name evidence="10" type="ORF">ciss_22150</name>
</gene>
<name>A0A1L8D544_9THEO</name>
<dbReference type="InterPro" id="IPR000515">
    <property type="entry name" value="MetI-like"/>
</dbReference>
<dbReference type="EMBL" id="BDJL01000132">
    <property type="protein sequence ID" value="GAV26282.1"/>
    <property type="molecule type" value="Genomic_DNA"/>
</dbReference>
<dbReference type="STRING" id="661089.ciss_22150"/>
<dbReference type="InterPro" id="IPR053385">
    <property type="entry name" value="ABC_transport_permease"/>
</dbReference>
<evidence type="ECO:0000256" key="7">
    <source>
        <dbReference type="ARBA" id="ARBA00024202"/>
    </source>
</evidence>
<dbReference type="PROSITE" id="PS50928">
    <property type="entry name" value="ABC_TM1"/>
    <property type="match status" value="1"/>
</dbReference>
<feature type="domain" description="ABC transmembrane type-1" evidence="9">
    <location>
        <begin position="80"/>
        <end position="269"/>
    </location>
</feature>
<feature type="transmembrane region" description="Helical" evidence="8">
    <location>
        <begin position="20"/>
        <end position="40"/>
    </location>
</feature>
<feature type="transmembrane region" description="Helical" evidence="8">
    <location>
        <begin position="115"/>
        <end position="139"/>
    </location>
</feature>
<evidence type="ECO:0000256" key="1">
    <source>
        <dbReference type="ARBA" id="ARBA00004651"/>
    </source>
</evidence>
<evidence type="ECO:0000256" key="2">
    <source>
        <dbReference type="ARBA" id="ARBA00022448"/>
    </source>
</evidence>
<evidence type="ECO:0000256" key="5">
    <source>
        <dbReference type="ARBA" id="ARBA00022989"/>
    </source>
</evidence>
<comment type="subcellular location">
    <subcellularLocation>
        <location evidence="1 8">Cell membrane</location>
        <topology evidence="1 8">Multi-pass membrane protein</topology>
    </subcellularLocation>
</comment>
<comment type="caution">
    <text evidence="10">The sequence shown here is derived from an EMBL/GenBank/DDBJ whole genome shotgun (WGS) entry which is preliminary data.</text>
</comment>
<reference evidence="11" key="1">
    <citation type="submission" date="2016-12" db="EMBL/GenBank/DDBJ databases">
        <title>Draft Genome Sequences od Carboxydothermus pertinax and islandicus, Hydrogenogenic Carboxydotrophic Bacteria.</title>
        <authorList>
            <person name="Fukuyama Y."/>
            <person name="Ohmae K."/>
            <person name="Yoneda Y."/>
            <person name="Yoshida T."/>
            <person name="Sako Y."/>
        </authorList>
    </citation>
    <scope>NUCLEOTIDE SEQUENCE [LARGE SCALE GENOMIC DNA]</scope>
    <source>
        <strain evidence="11">SET</strain>
    </source>
</reference>
<dbReference type="Pfam" id="PF12911">
    <property type="entry name" value="OppC_N"/>
    <property type="match status" value="1"/>
</dbReference>
<dbReference type="PANTHER" id="PTHR43386">
    <property type="entry name" value="OLIGOPEPTIDE TRANSPORT SYSTEM PERMEASE PROTEIN APPC"/>
    <property type="match status" value="1"/>
</dbReference>
<feature type="transmembrane region" description="Helical" evidence="8">
    <location>
        <begin position="145"/>
        <end position="162"/>
    </location>
</feature>
<feature type="transmembrane region" description="Helical" evidence="8">
    <location>
        <begin position="86"/>
        <end position="108"/>
    </location>
</feature>
<evidence type="ECO:0000259" key="9">
    <source>
        <dbReference type="PROSITE" id="PS50928"/>
    </source>
</evidence>
<keyword evidence="11" id="KW-1185">Reference proteome</keyword>
<dbReference type="NCBIfam" id="NF045474">
    <property type="entry name" value="Opp2C"/>
    <property type="match status" value="1"/>
</dbReference>
<evidence type="ECO:0000256" key="6">
    <source>
        <dbReference type="ARBA" id="ARBA00023136"/>
    </source>
</evidence>
<dbReference type="InterPro" id="IPR035906">
    <property type="entry name" value="MetI-like_sf"/>
</dbReference>
<keyword evidence="6 8" id="KW-0472">Membrane</keyword>
<dbReference type="Proteomes" id="UP000187338">
    <property type="component" value="Unassembled WGS sequence"/>
</dbReference>
<evidence type="ECO:0000313" key="10">
    <source>
        <dbReference type="EMBL" id="GAV26282.1"/>
    </source>
</evidence>
<organism evidence="10 11">
    <name type="scientific">Carboxydothermus islandicus</name>
    <dbReference type="NCBI Taxonomy" id="661089"/>
    <lineage>
        <taxon>Bacteria</taxon>
        <taxon>Bacillati</taxon>
        <taxon>Bacillota</taxon>
        <taxon>Clostridia</taxon>
        <taxon>Thermoanaerobacterales</taxon>
        <taxon>Thermoanaerobacteraceae</taxon>
        <taxon>Carboxydothermus</taxon>
    </lineage>
</organism>
<dbReference type="GO" id="GO:0005886">
    <property type="term" value="C:plasma membrane"/>
    <property type="evidence" value="ECO:0007669"/>
    <property type="project" value="UniProtKB-SubCell"/>
</dbReference>
<feature type="transmembrane region" description="Helical" evidence="8">
    <location>
        <begin position="201"/>
        <end position="227"/>
    </location>
</feature>
<comment type="similarity">
    <text evidence="7">Belongs to the binding-protein-dependent transport system permease family. OppBC subfamily.</text>
</comment>
<accession>A0A1L8D544</accession>
<dbReference type="InterPro" id="IPR025966">
    <property type="entry name" value="OppC_N"/>
</dbReference>
<feature type="transmembrane region" description="Helical" evidence="8">
    <location>
        <begin position="247"/>
        <end position="269"/>
    </location>
</feature>
<sequence>MGKFWEKDWIKRLLKNKAAVVGLIIVLLLSFTAIFAPVLAPYDPIKDGSLQNRLKAPSSEHLLGTDKLGRDILSRIIFGARISVEIGVISVGLALIVGTLMGLTAGYYGGFLDSILMRIVDIILAFPSILLAIAITSVLGPSLNNAMIAVGIVMVPSFARVVRSTVLSLKEMEFVEAARAVGANDFTILFRHILPNSMAPIIVQGTMNIGTAILDAAGLSFLGLGAQPPTPEWGAMLVDARELLVKAPWVAFFPGLAIMLTVLGFNLLGDGLRDALDPRLKQ</sequence>
<evidence type="ECO:0000256" key="8">
    <source>
        <dbReference type="RuleBase" id="RU363032"/>
    </source>
</evidence>
<dbReference type="Pfam" id="PF00528">
    <property type="entry name" value="BPD_transp_1"/>
    <property type="match status" value="1"/>
</dbReference>
<keyword evidence="2 8" id="KW-0813">Transport</keyword>
<dbReference type="Gene3D" id="1.10.3720.10">
    <property type="entry name" value="MetI-like"/>
    <property type="match status" value="1"/>
</dbReference>
<dbReference type="OrthoDB" id="9797852at2"/>
<evidence type="ECO:0000256" key="3">
    <source>
        <dbReference type="ARBA" id="ARBA00022475"/>
    </source>
</evidence>
<dbReference type="SUPFAM" id="SSF161098">
    <property type="entry name" value="MetI-like"/>
    <property type="match status" value="1"/>
</dbReference>
<dbReference type="AlphaFoldDB" id="A0A1L8D544"/>
<keyword evidence="5 8" id="KW-1133">Transmembrane helix</keyword>
<evidence type="ECO:0000313" key="11">
    <source>
        <dbReference type="Proteomes" id="UP000187338"/>
    </source>
</evidence>
<proteinExistence type="inferred from homology"/>
<dbReference type="PANTHER" id="PTHR43386:SF1">
    <property type="entry name" value="D,D-DIPEPTIDE TRANSPORT SYSTEM PERMEASE PROTEIN DDPC-RELATED"/>
    <property type="match status" value="1"/>
</dbReference>
<keyword evidence="3" id="KW-1003">Cell membrane</keyword>
<protein>
    <submittedName>
        <fullName evidence="10">Peptide ABC transporter permease</fullName>
    </submittedName>
</protein>
<dbReference type="CDD" id="cd06261">
    <property type="entry name" value="TM_PBP2"/>
    <property type="match status" value="1"/>
</dbReference>
<evidence type="ECO:0000256" key="4">
    <source>
        <dbReference type="ARBA" id="ARBA00022692"/>
    </source>
</evidence>
<dbReference type="RefSeq" id="WP_075866448.1">
    <property type="nucleotide sequence ID" value="NZ_BDJL01000132.1"/>
</dbReference>
<dbReference type="GO" id="GO:0055085">
    <property type="term" value="P:transmembrane transport"/>
    <property type="evidence" value="ECO:0007669"/>
    <property type="project" value="InterPro"/>
</dbReference>